<dbReference type="Proteomes" id="UP000006443">
    <property type="component" value="Unassembled WGS sequence"/>
</dbReference>
<dbReference type="RefSeq" id="WP_008518787.1">
    <property type="nucleotide sequence ID" value="NZ_ACJM01000022.1"/>
</dbReference>
<dbReference type="eggNOG" id="COG0403">
    <property type="taxonomic scope" value="Bacteria"/>
</dbReference>
<dbReference type="InterPro" id="IPR015424">
    <property type="entry name" value="PyrdxlP-dep_Trfase"/>
</dbReference>
<comment type="function">
    <text evidence="1 4">The glycine cleavage system catalyzes the degradation of glycine. The P protein binds the alpha-amino group of glycine through its pyridoxal phosphate cofactor; CO(2) is released and the remaining methylamine moiety is then transferred to the lipoamide cofactor of the H protein.</text>
</comment>
<dbReference type="Gene3D" id="3.40.640.10">
    <property type="entry name" value="Type I PLP-dependent aspartate aminotransferase-like (Major domain)"/>
    <property type="match status" value="1"/>
</dbReference>
<dbReference type="NCBIfam" id="NF001696">
    <property type="entry name" value="PRK00451.1"/>
    <property type="match status" value="1"/>
</dbReference>
<dbReference type="HAMAP" id="MF_00712">
    <property type="entry name" value="GcvPA"/>
    <property type="match status" value="1"/>
</dbReference>
<evidence type="ECO:0000256" key="4">
    <source>
        <dbReference type="HAMAP-Rule" id="MF_00712"/>
    </source>
</evidence>
<dbReference type="PANTHER" id="PTHR42806:SF1">
    <property type="entry name" value="GLYCINE DEHYDROGENASE (DECARBOXYLATING)"/>
    <property type="match status" value="1"/>
</dbReference>
<dbReference type="EC" id="1.4.4.2" evidence="4"/>
<dbReference type="PIRSF" id="PIRSF006815">
    <property type="entry name" value="GcvPA"/>
    <property type="match status" value="1"/>
</dbReference>
<dbReference type="GO" id="GO:0009116">
    <property type="term" value="P:nucleoside metabolic process"/>
    <property type="evidence" value="ECO:0007669"/>
    <property type="project" value="InterPro"/>
</dbReference>
<comment type="subunit">
    <text evidence="4">The glycine cleavage system is composed of four proteins: P, T, L and H. In this organism, the P 'protein' is a heterodimer of two subunits.</text>
</comment>
<dbReference type="PANTHER" id="PTHR42806">
    <property type="entry name" value="GLYCINE CLEAVAGE SYSTEM P-PROTEIN"/>
    <property type="match status" value="1"/>
</dbReference>
<dbReference type="InterPro" id="IPR015421">
    <property type="entry name" value="PyrdxlP-dep_Trfase_major"/>
</dbReference>
<name>C0GKA9_DETAL</name>
<dbReference type="GO" id="GO:0004375">
    <property type="term" value="F:glycine dehydrogenase (decarboxylating) activity"/>
    <property type="evidence" value="ECO:0007669"/>
    <property type="project" value="UniProtKB-EC"/>
</dbReference>
<comment type="caution">
    <text evidence="6">The sequence shown here is derived from an EMBL/GenBank/DDBJ whole genome shotgun (WGS) entry which is preliminary data.</text>
</comment>
<dbReference type="OrthoDB" id="9771867at2"/>
<protein>
    <recommendedName>
        <fullName evidence="4">Probable glycine dehydrogenase (decarboxylating) subunit 1</fullName>
        <ecNumber evidence="4">1.4.4.2</ecNumber>
    </recommendedName>
    <alternativeName>
        <fullName evidence="4">Glycine cleavage system P-protein subunit 1</fullName>
    </alternativeName>
    <alternativeName>
        <fullName evidence="4">Glycine decarboxylase subunit 1</fullName>
    </alternativeName>
    <alternativeName>
        <fullName evidence="4">Glycine dehydrogenase (aminomethyl-transferring) subunit 1</fullName>
    </alternativeName>
</protein>
<keyword evidence="2 4" id="KW-0560">Oxidoreductase</keyword>
<dbReference type="SUPFAM" id="SSF53383">
    <property type="entry name" value="PLP-dependent transferases"/>
    <property type="match status" value="1"/>
</dbReference>
<dbReference type="EMBL" id="ACJM01000022">
    <property type="protein sequence ID" value="EEG76224.1"/>
    <property type="molecule type" value="Genomic_DNA"/>
</dbReference>
<dbReference type="Gene3D" id="3.90.1150.10">
    <property type="entry name" value="Aspartate Aminotransferase, domain 1"/>
    <property type="match status" value="1"/>
</dbReference>
<dbReference type="InterPro" id="IPR023010">
    <property type="entry name" value="GcvPA"/>
</dbReference>
<gene>
    <name evidence="4" type="primary">gcvPA</name>
    <name evidence="6" type="ORF">DealDRAFT_2918</name>
</gene>
<feature type="domain" description="Glycine cleavage system P-protein N-terminal" evidence="5">
    <location>
        <begin position="6"/>
        <end position="443"/>
    </location>
</feature>
<dbReference type="InterPro" id="IPR049315">
    <property type="entry name" value="GDC-P_N"/>
</dbReference>
<dbReference type="STRING" id="555088.DealDRAFT_2918"/>
<dbReference type="CDD" id="cd00613">
    <property type="entry name" value="GDC-P"/>
    <property type="match status" value="1"/>
</dbReference>
<evidence type="ECO:0000256" key="3">
    <source>
        <dbReference type="ARBA" id="ARBA00049026"/>
    </source>
</evidence>
<accession>C0GKA9</accession>
<dbReference type="InterPro" id="IPR015422">
    <property type="entry name" value="PyrdxlP-dep_Trfase_small"/>
</dbReference>
<evidence type="ECO:0000313" key="7">
    <source>
        <dbReference type="Proteomes" id="UP000006443"/>
    </source>
</evidence>
<comment type="catalytic activity">
    <reaction evidence="3 4">
        <text>N(6)-[(R)-lipoyl]-L-lysyl-[glycine-cleavage complex H protein] + glycine + H(+) = N(6)-[(R)-S(8)-aminomethyldihydrolipoyl]-L-lysyl-[glycine-cleavage complex H protein] + CO2</text>
        <dbReference type="Rhea" id="RHEA:24304"/>
        <dbReference type="Rhea" id="RHEA-COMP:10494"/>
        <dbReference type="Rhea" id="RHEA-COMP:10495"/>
        <dbReference type="ChEBI" id="CHEBI:15378"/>
        <dbReference type="ChEBI" id="CHEBI:16526"/>
        <dbReference type="ChEBI" id="CHEBI:57305"/>
        <dbReference type="ChEBI" id="CHEBI:83099"/>
        <dbReference type="ChEBI" id="CHEBI:83143"/>
        <dbReference type="EC" id="1.4.4.2"/>
    </reaction>
</comment>
<organism evidence="6 7">
    <name type="scientific">Dethiobacter alkaliphilus AHT 1</name>
    <dbReference type="NCBI Taxonomy" id="555088"/>
    <lineage>
        <taxon>Bacteria</taxon>
        <taxon>Bacillati</taxon>
        <taxon>Bacillota</taxon>
        <taxon>Dethiobacteria</taxon>
        <taxon>Dethiobacterales</taxon>
        <taxon>Dethiobacteraceae</taxon>
        <taxon>Dethiobacter</taxon>
    </lineage>
</organism>
<dbReference type="InterPro" id="IPR020581">
    <property type="entry name" value="GDC_P"/>
</dbReference>
<comment type="similarity">
    <text evidence="4">Belongs to the GcvP family. N-terminal subunit subfamily.</text>
</comment>
<evidence type="ECO:0000313" key="6">
    <source>
        <dbReference type="EMBL" id="EEG76224.1"/>
    </source>
</evidence>
<keyword evidence="7" id="KW-1185">Reference proteome</keyword>
<evidence type="ECO:0000256" key="2">
    <source>
        <dbReference type="ARBA" id="ARBA00023002"/>
    </source>
</evidence>
<reference evidence="6 7" key="1">
    <citation type="submission" date="2009-02" db="EMBL/GenBank/DDBJ databases">
        <title>Sequencing of the draft genome and assembly of Dethiobacter alkaliphilus AHT 1.</title>
        <authorList>
            <consortium name="US DOE Joint Genome Institute (JGI-PGF)"/>
            <person name="Lucas S."/>
            <person name="Copeland A."/>
            <person name="Lapidus A."/>
            <person name="Glavina del Rio T."/>
            <person name="Dalin E."/>
            <person name="Tice H."/>
            <person name="Bruce D."/>
            <person name="Goodwin L."/>
            <person name="Pitluck S."/>
            <person name="Larimer F."/>
            <person name="Land M.L."/>
            <person name="Hauser L."/>
            <person name="Muyzer G."/>
        </authorList>
    </citation>
    <scope>NUCLEOTIDE SEQUENCE [LARGE SCALE GENOMIC DNA]</scope>
    <source>
        <strain evidence="6 7">AHT 1</strain>
    </source>
</reference>
<sequence>MKGANFLSLTVEERREMLEYIGVDSVEELFNDIPKDLKLQKELDLPPALSEEEALKYLRNMAGKNKNLQDCVSFLGGGVYDHFIPSIVKHVTGRSEFYTAYTPYQAEISQGVLQAIFEYQTMICQLTGMEAANASMYDGATALAEGAVMACAATRRNKVLVSQSVNPFYRKVLEGYFSTRGLLLEEVPIKEGQTAIEKLEKAVTKDIAALVVQTPNFFGLLEAGLDKAAEILHKNKALLVTAVDPLSLPLVQAPAEYGADIVVGEGQGLGNTPSFGGPLLGFFATREKLIRRMPGRVVGETVDNEGKRGFVLTLQTREQHIRRERATSNICSNQALNALAATVYMAAMGPKGMREVSEQCLKKSAYARDKITSLAGYDLAFDGTYFKEFAVKMPKDADEINSHLLKQDILGGVDLAPYYPNLKNHMLLCVTEKRTKEEIDALTAGLEGLK</sequence>
<evidence type="ECO:0000259" key="5">
    <source>
        <dbReference type="Pfam" id="PF02347"/>
    </source>
</evidence>
<dbReference type="AlphaFoldDB" id="C0GKA9"/>
<dbReference type="GO" id="GO:0019464">
    <property type="term" value="P:glycine decarboxylation via glycine cleavage system"/>
    <property type="evidence" value="ECO:0007669"/>
    <property type="project" value="UniProtKB-UniRule"/>
</dbReference>
<proteinExistence type="inferred from homology"/>
<dbReference type="Pfam" id="PF02347">
    <property type="entry name" value="GDC-P"/>
    <property type="match status" value="1"/>
</dbReference>
<evidence type="ECO:0000256" key="1">
    <source>
        <dbReference type="ARBA" id="ARBA00003788"/>
    </source>
</evidence>